<feature type="coiled-coil region" evidence="1">
    <location>
        <begin position="5542"/>
        <end position="5604"/>
    </location>
</feature>
<feature type="coiled-coil region" evidence="1">
    <location>
        <begin position="4607"/>
        <end position="4691"/>
    </location>
</feature>
<feature type="coiled-coil region" evidence="1">
    <location>
        <begin position="3895"/>
        <end position="3922"/>
    </location>
</feature>
<feature type="coiled-coil region" evidence="1">
    <location>
        <begin position="2212"/>
        <end position="2304"/>
    </location>
</feature>
<organism evidence="3 4">
    <name type="scientific">Thecamonas trahens ATCC 50062</name>
    <dbReference type="NCBI Taxonomy" id="461836"/>
    <lineage>
        <taxon>Eukaryota</taxon>
        <taxon>Apusozoa</taxon>
        <taxon>Apusomonadida</taxon>
        <taxon>Apusomonadidae</taxon>
        <taxon>Thecamonas</taxon>
    </lineage>
</organism>
<feature type="coiled-coil region" evidence="1">
    <location>
        <begin position="3243"/>
        <end position="3270"/>
    </location>
</feature>
<protein>
    <submittedName>
        <fullName evidence="3">Uncharacterized protein</fullName>
    </submittedName>
</protein>
<dbReference type="OMA" id="EARSNTW"/>
<reference evidence="3 4" key="1">
    <citation type="submission" date="2010-05" db="EMBL/GenBank/DDBJ databases">
        <title>The Genome Sequence of Thecamonas trahens ATCC 50062.</title>
        <authorList>
            <consortium name="The Broad Institute Genome Sequencing Platform"/>
            <person name="Russ C."/>
            <person name="Cuomo C."/>
            <person name="Shea T."/>
            <person name="Young S.K."/>
            <person name="Zeng Q."/>
            <person name="Koehrsen M."/>
            <person name="Haas B."/>
            <person name="Borodovsky M."/>
            <person name="Guigo R."/>
            <person name="Alvarado L."/>
            <person name="Berlin A."/>
            <person name="Bochicchio J."/>
            <person name="Borenstein D."/>
            <person name="Chapman S."/>
            <person name="Chen Z."/>
            <person name="Freedman E."/>
            <person name="Gellesch M."/>
            <person name="Goldberg J."/>
            <person name="Griggs A."/>
            <person name="Gujja S."/>
            <person name="Heilman E."/>
            <person name="Heiman D."/>
            <person name="Hepburn T."/>
            <person name="Howarth C."/>
            <person name="Jen D."/>
            <person name="Larson L."/>
            <person name="Mehta T."/>
            <person name="Park D."/>
            <person name="Pearson M."/>
            <person name="Roberts A."/>
            <person name="Saif S."/>
            <person name="Shenoy N."/>
            <person name="Sisk P."/>
            <person name="Stolte C."/>
            <person name="Sykes S."/>
            <person name="Thomson T."/>
            <person name="Walk T."/>
            <person name="White J."/>
            <person name="Yandava C."/>
            <person name="Burger G."/>
            <person name="Gray M.W."/>
            <person name="Holland P.W.H."/>
            <person name="King N."/>
            <person name="Lang F.B.F."/>
            <person name="Roger A.J."/>
            <person name="Ruiz-Trillo I."/>
            <person name="Lander E."/>
            <person name="Nusbaum C."/>
        </authorList>
    </citation>
    <scope>NUCLEOTIDE SEQUENCE [LARGE SCALE GENOMIC DNA]</scope>
    <source>
        <strain evidence="3 4">ATCC 50062</strain>
    </source>
</reference>
<sequence>MALEAVALFCESHLPADRLPHFRTLLTSALAQQSAAAGNVAQLTEANASLLSSCAAKTRANAKLRSQLALLSLGPGSSRSGAELAASSSSDDEGELESALYSLDTLSAEHARELSDLEARFGAERSLLVATTQGLKSELSEAKDLLESHRNALAREKELSLSLSQALEEVQTTFESYRNDASARIVALEAEADASSAVADLDTISVTLHEEIHRRSALSERLAVADERVLQLERQLRNVEARNVALETEAASAEQRGADSTAGLRTKLEESQVAAARRIRELEHSLEDEREANERLGEERDALQRKAEALMLRFEQMRAVEENRRSGPVARPARTPLDKENLVASSPSGPSKQLRGQVTTLTREKAQLQAEKADLVIALDVAQRELESMTSQTAMVTRRKGHLQAALVDAEESLNELRQEAAAAAETIARLESENASLDVALADRRALVAERDELYAASETAAHRLHALGGAHAELQALYDDLRVQFEALLGAYTRIKTGTADEISHLRAALEAATTIESLSFSSGGSCSEADAAELVVEDEVAALHEALPVLSAFVDETMYEEQEASTHIAVLQRRLDDAVREANAGPSRDAVGLRLASVREARAAATALAGALETSVLEKGELADRVRQLANQVAALEASNAWLAEGHEQLASESAAVQDANDALASENQTLCAEREALAGAVNKLRLQLGRLVADKKELHTQLVSTASAAEDHHASTLLITSHLQAQVEALIEQVALLGGLHLQSQMATPASGEVVQDTSLDLVEPELSSLTPGEARRLARENERLRVELGDAEAMLQVYASEVGMHRRAVEALRKSRAAGSPKMESWLAQVEAAREAAESALVAGAQRGVGWALADVEAVRDGAEELVVCLGELAGEADSLRARVAGLEAAEAKVAEIEPKLEAAEAKVAEIEPKLEAAEAKVAEIEPKLEAAEAKVAEIEPKLEAAEAKVAEIEPKLEAAEAKVAELEVAEAKVAEIEPQLAAAEARVTELEAVEAKLAEIEPKLEAAEAKVAELEAAKAKVAEIEPQLEAAEAKVAEIEPQLAAAEARVTELEAVEAKLAEIEPKLEAAEAKVAELEVAEAKVAEIEPQLAAAEARVTELEAAEAKVAEIEPQLAAAEARVTELEAVEAKLAEIEPKLEAAEARVTELEVAEAKVAEIEPQLAAAEARVTELEAAEAKVAEIEPQLAAAEARVTELEAVEAKLAEIEPKLEAAEARVTELEAAEAKVAELEAAEAKLAEIEPKLAATEAKVAELEVAEAKVAEIEPQLAAAEARVTELEAAEAKVAEIEPQLEAAEAKVAEIEPQLAAAEARVTELEAAEAKLAEIEPQLEAAEAKVAELEAAEVKVAEIEPQLEAAEAKLAEIEPKLEAAEARVAELEAARANKVAEIEPQLAAAEAKAAELEVAEAKVAEIEPQLAAAEARVTELEAVEAKLAEIEPKLEAAEAKVAELEAAEAKVAEIEPQLEAAEAKVAEIEPKLAVAEARVAELEVAETRVVELEVQAGVLNAHNTETDFIDAIAAEQEPVATLAAEHEMPRMQSTPVHSESHSARPAGNDLDDAGRHAEQETLRARIAELEAAEARLVALEPETKVLALKVGALETRLIELQADAADAPESRPEIRTVTAADPSRVAPREAIALPPDVQEARLVDLAAVQAAASRVVDELAVARARVAELEHEGAVAEHKRLVMARRQVAELELVVDTITRAMDDVNATREHMALVEAHERDVRHSNLQQSRIKQLHAVRLAADVVVAELADARAGAQRLTHFEAQPVAARTETTSLHATEAAEHGRVDALEIKLCNAARRLDEARAAASTVVGDAAVAHDAARRSSERVRFLETKLHETSARLAHVHSAAHDVVGDLATAHASQDAAPADKAHQVVAKTEAELVEARAQIAELAQVVATVHDAMADVAAAKHRIDELEGELAAARDFVAGVESGVPSGIGATKVYVVDRQYEVAAEKLAALQAAADDVVGELAAAHDHIVALQAAETDEVSERVAELEVEFDAVRAHAADLEPAAAAAEEKGAETEAVQERVAVLEAELSAARDHIAELEAAASAVDVPAVAPESTTPVLETEDETEDELEAARAKIVQLEQVAAVVHEAMDDVAAAKRRNAELEAELEAARDFLPGARSVDSVVTDADVSGSLTLRPVAIDKLAAAQAAADDVVGELAAAHSRIAELEPAAAAAEEKGAETAAVQERVAVLEAELSAARDHIAELEAAASAVDVPAVAPESTTPVLETEDETEDELEAARAKIVQLEQVAAVVHEAMDDVAAAKRRNAELEAELEAARDFLPGARSVDSVVTDADVSGSLTLRPVAIDKLAAAQAAADDVVGELAAAHSRIAELEPAAAAAEEKGAETEAVQERVAVLEVELSAARDHIAELEAAAAAAEEKGPRQKPFRSGWLCWNRARVNHPEDETEDELGAARAKIVQLEHVAAVVHEAMDDVTAAKRRNVMLEADAAEFAASQRAAVGKLAAVQEAADDVVGELAVARDRIAELESGGDADLQGRVVALETELAAARHHISAIEPVAAAVEETVAEAEAAQRRLAVLEAELDAARTRIAQHESAPSTELSLVDSDAHSPVERQVSSADLTAAHARIADLEQVVSVVHDAMADVTAAKLRITELETELEAVPASGSGPGRAGMLESRLENATLQLVDVQAAADLVVSELAAAHDQLALMSQPSELGDLRERVAVLEAELAASRDYIAQLETDTDAVRPDLVEQLDSAHAQIAELKHAVAVVQDAMANVGSFQKRVDELEHELAVADDHIAELEARPSRPHLAPDSTEAELQADLDNARAQIADLRQVAAAVEDAVADVASAQKRVTELEQELALAKKRIASLEVELEAMAGGSAAAVELRAELDEARAQIAELKQVAAAVKDAMHNVAEAQDRVADLEADLAAANDYIVELESRRQPLGLALPTIMEESTVTSQPLDETKTVTELQSELTTARNQIAELKSVVAVVQGALTDVSSAQDRIFELERDLEAAMADVPRLEQELDVAHAHIVELESAVASIDDTVVEVEAAQARIIELEAEAEANHARTDSPSSATLKVELAAAHAHIAQLEIAVTTIQDTVAEVEAARLRMGHLETAATGSVAAQRLHLAAVAEAAELVSELAASAVSPLVAPSSAGAGPDAMGANLLAARDRILELEAVVATVQSAMADVAATRARIGELEEAAARAGNMTTSERESELADDLAAAHDRIRELETGLTAVEAVVVEASEAQFRITELVEALEAAEEQSARMEQAALVAVGEAEPDAAAVVNQLLAANNRIVQLESVVETVKTAMADVAEARSDMADLHAAVRENDDRPANPAVAAPVRLTQLSEVRLLTFALVDAMETSDAGLREELEAAYNRIRALELGGDASAGEIAAHIDDLEVELEALSEARTPIGALKTAIDARAAVASKARALAVEVVDAAQNAQDALRAENARLRVQLAAASEPDMSVPPGVARKRAARAIGIAQGRMAALRMRVLEDEAVRASASGVRARSVAVLNETKAQLGDLAVAVDKAEPAAAETAEALAAARQSLASLTTGEPVTSDDDIESLLSQQTAELREIQRRVSSYGDSSRLFADDDDEIEDMSTLRWKTPVSAKKTAAENMTPTEARFAAMRILGIAQDRMASLRSRAEAQADEPSVARAVRARALKVLGQTAVELDELGKVIAAGDEASLDELVGARKSLAELSKRVDSGATAGADAADEIGALQRSLSLVDGGWDSSQGEVVPEVLHLRQELAILQQERAADQARLAELERQAAVSYGGASAETQRVMALREDMASMAAVHAQVSTMIEQYEANLAELDRDMEAERAAYEAQLQERDLMLKRASSAVTGLVGHATARQASAARIQEWRTQIATARGTLEELFSTRARMGEVELDVARLAAELAESQQRERLARERAEALQSVALSVSAAASLQLSSPKDGLERVVSSLVFDDAEAELATAQELIRAYEATIAELRHELRVIEASQVAEASLMPSYHTQLEAITAELDMFVASQSAARNTIVALHNRVASYEAVVEKAHADLEQLVAKHEASVSRGGLGDEKAKAVAPVEVRASEADDETVAVSSPQIAVVQSGVAREQVATYAAVVSELRQEMDALVALKSEHEARASTHDIAQYAQVVDMLKTEIVSLRTQINTRGSEGLGRAVFSEYYAIVDAARAAASELVSQQAEREELQMIALEEERAKSVANDAKVTQYAHVVDMLKDQVEVLSAEVSAVRSETAPVAESPSVVAERVVGYHEAVQAAYNEVEVLIALQTELDAGRESTGAVAELKGQVARLQEQLAEQETGAAEQAEHAGALVAVVADLRAEVEALQFQVTGATGEQAGKLAEYAGAVAAAQATVTALVEAQTAAERARMMPRTGPSEADVSRYTEIVKMLRDEVTTLQARVRSAAAIGPDKIASYQEAIDEARDAVIALVQAQSGAAAAEARAAAEQAYVEAVAEAEAKDPVLVRVGPSEADLAKYTSVVEILKDEVRAMKAREARPTGVEAEQLAEYVEAVTQARVAAEAMLDAHVDAEEARNLAQLKNPGPGHVLRLADGIVQLRDEVARLEAVVIGRAERVAAYERAVTVVSLAANEVVQNADVAVSELKAQVTELEAKLVELVTADAVRDEDRHGEDVEQLRQRVQELESELEAAHVQVRSRSAHQRERDALRARVAELEAQVLAQPERLARLQASLVGVRDGLEELVVTSPRSGGSQTDTGRVAEHRETVAKVRDEMDALIAMGPPAAKRDGAEGDGVAVVSHAPLEADEDVHLLRARVAELEAQVLAQPERLARLQASLVGVRDGLEELIVTSPRSGASHIDAGRVVEYQATVAKVRGMLDELTGIVPVAPKRPEVDVAGYEERVADARGQLESLMVTPLVVTKVDSEAAARTASYEAVLGSMRAELEMLVASSPVASPRGSDGNAERLVEYRATVQRLTAELEELGARSPPELVIAEGIEASRVAGYERALNELRFYVEALVASPMVQNMGNDGASQALRTDVAALEKQVAGLSLERLAEYENSMLVVRQMAESLVQHAPLAASRDPLEARDEYEAIISDLRDEVASLQSQLHAESESVDDEVMTRLAEYERTVVTMHEQIERLASQPIEQMRSQVLGYREQYEVIIGELRAEIESLSEQLGEVRHAVQSESAQQAGRLEEYSTVVAEARECVAELVANGQPGMEPRQQAQYEAVVGDLREEVGFLSKQVSEVRESLDAAVEDGVAIDTTRVVQYVQTLSTVRRELEALVEMPLTVPAAGEGSVPVVSVGVGGERVFHYQSVLDTMRFELLSLVAAADAAAGLGTFMTPRATSPMSLMSDGESDVFEDALDEPIVMVADGTQPSVVSRNLATAATAVKVARAGRDVVGELEHLAAENERLRTEAATARAELDEARSNTWTINESESVEQLKTMPSGHNLAAAATVVQVARAGRDVVGELEQLSAENARLRAKLEQAHVEVANAGKVDRQSADQEQLLREELEQARAELRAMQAKAEGMEQLKTTPSGHNLAAAATVVQVARAGRDVVGELEQLSAENARLRAKLEQAHVEVANAGKVDRQSADQEQLLREELEQARAELRAMQAKAEGMEQLKTTPSGHNLAAAATVVQVARAGRDVVGELEQLSAENARLRAKLEQAHVEVANAGKVDRQSADQEQLLREELEQARAELRAMQAKAEGMEQLKTTPSGHNLAAAATVVQVARAGRDVVGELEQLSAENARLRTEAATARAELDEARSNTWTITESESVEQLKTTPSGHNLAAAATVVQVARAGRDVVGELEQLSADNERLRAKLGLAQAELAALKSVPVSDTARQPSEANKAKYRAMKAELEATKAELKSALSRIPTEANKAEYKVVKAELRETRAKLEGASAAVAELDETRERLEQTELQLNDALVELAGTRRMLRESHEALDAAPLSSGFQEELEETRDRLAVVLAELETMRAKAPSEANKAKYKAVKAELEETRAELEETQAELEETQAELEAALANASSEANKAKYKAVKAELQETQAELQETQAELETMRAKAPSEANKAKYKAVKAELQETQAELEETQAELEETQAELQETQAELEAALASAPSEANKAKYKAVKAELQETQAELEETQAELEETQAELQETQAELEAALASTPSEANKAKYKAVKAELQETRAELEDVKSAMPSMTDYTEALAKARSEAAALIDGMSTLVVTNEDLEARMASIQAANADLADVIARYEELLKRRKGEAVPALQALVASLYERLQSTSDRLATAQQELLSSRADHVAERRALLQRMHELQTDLDAALELAAGSGSRNADEPADLGPSLHARRTTVAPPAAVVAGQCLLRTSANLAVIKVLRSELVDLVALAELAPAAAGQL</sequence>
<gene>
    <name evidence="3" type="ORF">AMSG_04595</name>
</gene>
<feature type="coiled-coil region" evidence="1">
    <location>
        <begin position="5451"/>
        <end position="5513"/>
    </location>
</feature>
<dbReference type="EMBL" id="GL349452">
    <property type="protein sequence ID" value="KNC48850.1"/>
    <property type="molecule type" value="Genomic_DNA"/>
</dbReference>
<dbReference type="Gene3D" id="1.20.5.1070">
    <property type="entry name" value="Head and neck region of the ectodomain of NDV fusion glycoprotein"/>
    <property type="match status" value="1"/>
</dbReference>
<dbReference type="PANTHER" id="PTHR45615:SF66">
    <property type="entry name" value="CARD DOMAIN-CONTAINING PROTEIN"/>
    <property type="match status" value="1"/>
</dbReference>
<dbReference type="GeneID" id="25564132"/>
<dbReference type="Proteomes" id="UP000054408">
    <property type="component" value="Unassembled WGS sequence"/>
</dbReference>
<evidence type="ECO:0000256" key="2">
    <source>
        <dbReference type="SAM" id="MobiDB-lite"/>
    </source>
</evidence>
<proteinExistence type="predicted"/>
<keyword evidence="1" id="KW-0175">Coiled coil</keyword>
<feature type="coiled-coil region" evidence="1">
    <location>
        <begin position="1882"/>
        <end position="1940"/>
    </location>
</feature>
<feature type="coiled-coil region" evidence="1">
    <location>
        <begin position="5633"/>
        <end position="5695"/>
    </location>
</feature>
<feature type="coiled-coil region" evidence="1">
    <location>
        <begin position="3957"/>
        <end position="3991"/>
    </location>
</feature>
<dbReference type="OrthoDB" id="4159526at2759"/>
<dbReference type="Gene3D" id="1.10.287.1490">
    <property type="match status" value="4"/>
</dbReference>
<feature type="coiled-coil region" evidence="1">
    <location>
        <begin position="4188"/>
        <end position="4246"/>
    </location>
</feature>
<feature type="coiled-coil region" evidence="1">
    <location>
        <begin position="215"/>
        <end position="320"/>
    </location>
</feature>
<feature type="coiled-coil region" evidence="1">
    <location>
        <begin position="2959"/>
        <end position="3102"/>
    </location>
</feature>
<accession>A0A0L0D9D2</accession>
<feature type="coiled-coil region" evidence="1">
    <location>
        <begin position="2758"/>
        <end position="2931"/>
    </location>
</feature>
<feature type="coiled-coil region" evidence="1">
    <location>
        <begin position="2379"/>
        <end position="2406"/>
    </location>
</feature>
<keyword evidence="4" id="KW-1185">Reference proteome</keyword>
<dbReference type="eggNOG" id="KOG0946">
    <property type="taxonomic scope" value="Eukaryota"/>
</dbReference>
<name>A0A0L0D9D2_THETB</name>
<feature type="region of interest" description="Disordered" evidence="2">
    <location>
        <begin position="320"/>
        <end position="356"/>
    </location>
</feature>
<feature type="coiled-coil region" evidence="1">
    <location>
        <begin position="875"/>
        <end position="1477"/>
    </location>
</feature>
<feature type="coiled-coil region" evidence="1">
    <location>
        <begin position="3808"/>
        <end position="3842"/>
    </location>
</feature>
<feature type="coiled-coil region" evidence="1">
    <location>
        <begin position="5382"/>
        <end position="5409"/>
    </location>
</feature>
<evidence type="ECO:0000256" key="1">
    <source>
        <dbReference type="SAM" id="Coils"/>
    </source>
</evidence>
<feature type="region of interest" description="Disordered" evidence="2">
    <location>
        <begin position="2576"/>
        <end position="2595"/>
    </location>
</feature>
<feature type="coiled-coil region" evidence="1">
    <location>
        <begin position="132"/>
        <end position="159"/>
    </location>
</feature>
<feature type="coiled-coil region" evidence="1">
    <location>
        <begin position="5724"/>
        <end position="5751"/>
    </location>
</feature>
<evidence type="ECO:0000313" key="3">
    <source>
        <dbReference type="EMBL" id="KNC48850.1"/>
    </source>
</evidence>
<dbReference type="PANTHER" id="PTHR45615">
    <property type="entry name" value="MYOSIN HEAVY CHAIN, NON-MUSCLE"/>
    <property type="match status" value="1"/>
</dbReference>
<feature type="coiled-coil region" evidence="1">
    <location>
        <begin position="779"/>
        <end position="806"/>
    </location>
</feature>
<dbReference type="STRING" id="461836.A0A0L0D9D2"/>
<dbReference type="Gene3D" id="1.20.1480.30">
    <property type="entry name" value="Designed four-helix bundle protein"/>
    <property type="match status" value="1"/>
</dbReference>
<feature type="coiled-coil region" evidence="1">
    <location>
        <begin position="2031"/>
        <end position="2137"/>
    </location>
</feature>
<evidence type="ECO:0000313" key="4">
    <source>
        <dbReference type="Proteomes" id="UP000054408"/>
    </source>
</evidence>
<feature type="coiled-coil region" evidence="1">
    <location>
        <begin position="6204"/>
        <end position="6299"/>
    </location>
</feature>
<feature type="compositionally biased region" description="Polar residues" evidence="2">
    <location>
        <begin position="343"/>
        <end position="356"/>
    </location>
</feature>
<feature type="coiled-coil region" evidence="1">
    <location>
        <begin position="5063"/>
        <end position="5159"/>
    </location>
</feature>
<dbReference type="RefSeq" id="XP_013758270.1">
    <property type="nucleotide sequence ID" value="XM_013902816.1"/>
</dbReference>
<feature type="coiled-coil region" evidence="1">
    <location>
        <begin position="5793"/>
        <end position="6172"/>
    </location>
</feature>
<dbReference type="eggNOG" id="KOG1836">
    <property type="taxonomic scope" value="Eukaryota"/>
</dbReference>